<feature type="compositionally biased region" description="Low complexity" evidence="14">
    <location>
        <begin position="426"/>
        <end position="445"/>
    </location>
</feature>
<feature type="region of interest" description="Disordered" evidence="14">
    <location>
        <begin position="426"/>
        <end position="465"/>
    </location>
</feature>
<feature type="compositionally biased region" description="Polar residues" evidence="14">
    <location>
        <begin position="456"/>
        <end position="465"/>
    </location>
</feature>
<dbReference type="GO" id="GO:0016607">
    <property type="term" value="C:nuclear speck"/>
    <property type="evidence" value="ECO:0007669"/>
    <property type="project" value="UniProtKB-SubCell"/>
</dbReference>
<keyword evidence="9" id="KW-0539">Nucleus</keyword>
<dbReference type="EMBL" id="CAJOBZ010000017">
    <property type="protein sequence ID" value="CAF4854188.1"/>
    <property type="molecule type" value="Genomic_DNA"/>
</dbReference>
<dbReference type="PROSITE" id="PS50304">
    <property type="entry name" value="TUDOR"/>
    <property type="match status" value="1"/>
</dbReference>
<organism evidence="17 18">
    <name type="scientific">Pieris macdunnoughi</name>
    <dbReference type="NCBI Taxonomy" id="345717"/>
    <lineage>
        <taxon>Eukaryota</taxon>
        <taxon>Metazoa</taxon>
        <taxon>Ecdysozoa</taxon>
        <taxon>Arthropoda</taxon>
        <taxon>Hexapoda</taxon>
        <taxon>Insecta</taxon>
        <taxon>Pterygota</taxon>
        <taxon>Neoptera</taxon>
        <taxon>Endopterygota</taxon>
        <taxon>Lepidoptera</taxon>
        <taxon>Glossata</taxon>
        <taxon>Ditrysia</taxon>
        <taxon>Papilionoidea</taxon>
        <taxon>Pieridae</taxon>
        <taxon>Pierinae</taxon>
        <taxon>Pieris</taxon>
    </lineage>
</organism>
<evidence type="ECO:0000256" key="14">
    <source>
        <dbReference type="SAM" id="MobiDB-lite"/>
    </source>
</evidence>
<dbReference type="GO" id="GO:0003723">
    <property type="term" value="F:RNA binding"/>
    <property type="evidence" value="ECO:0007669"/>
    <property type="project" value="InterPro"/>
</dbReference>
<evidence type="ECO:0000256" key="6">
    <source>
        <dbReference type="ARBA" id="ARBA00022728"/>
    </source>
</evidence>
<comment type="function">
    <text evidence="10">Scaffolding protein that specifically recognizes and binds dimethylarginine-containing proteins. Plays a role in the regulation of translation of target mRNAs by binding Arg/Gly-rich motifs (GAR) in dimethylarginine-containing proteins. In nucleus, acts as a coactivator: recognizes and binds asymmetric dimethylation on the core histone tails associated with transcriptional activation (H3R17me2a and H4R3me2a) and recruits proteins at these arginine-methylated loci. In cytoplasm, acts as an antiviral factor that participates in the assembly of stress granules together with G3BP1.</text>
</comment>
<evidence type="ECO:0000256" key="5">
    <source>
        <dbReference type="ARBA" id="ARBA00022664"/>
    </source>
</evidence>
<evidence type="ECO:0000259" key="15">
    <source>
        <dbReference type="PROSITE" id="PS50030"/>
    </source>
</evidence>
<evidence type="ECO:0000256" key="2">
    <source>
        <dbReference type="ARBA" id="ARBA00004408"/>
    </source>
</evidence>
<comment type="caution">
    <text evidence="17">The sequence shown here is derived from an EMBL/GenBank/DDBJ whole genome shotgun (WGS) entry which is preliminary data.</text>
</comment>
<dbReference type="InterPro" id="IPR015940">
    <property type="entry name" value="UBA"/>
</dbReference>
<dbReference type="SMART" id="SM00333">
    <property type="entry name" value="TUDOR"/>
    <property type="match status" value="1"/>
</dbReference>
<dbReference type="AlphaFoldDB" id="A0A821S867"/>
<dbReference type="SMART" id="SM00165">
    <property type="entry name" value="UBA"/>
    <property type="match status" value="1"/>
</dbReference>
<evidence type="ECO:0000256" key="9">
    <source>
        <dbReference type="ARBA" id="ARBA00023242"/>
    </source>
</evidence>
<sequence>MSIKETLKELGWHLSDEGVEAINDNGQIQDTHLLSKRALDFDLRDIGEAAFPEDFLKDPSKLENPVVLQIQKIRNVSAPKANEESTSAPRMLKLILHDGKSTYTALETNPIPNFTINTPPGTKVLLQNEGLEICHNVIWLNSDIVKILGGKVSHMIEKWELNRSLAKHTRGAVDGGPPPWIPFGQRLEANPLEKQFKSLQEAAKQDNPEFEAQRKGAIAEAQRLSGVKKVFGGGTKPLLDANVQKIVDAGFTEEQAENALKYTKNNVERALRILQKRDNSENRTKEKQRESEPAPKRKGRNKDKDDDDVIPVKPSGKVSLFDFLEDKLPNVPDRQKERNNRIELSSAVDEKSDRNYGSRERNNSRYNSRSQGPRHERQDGPRHRNDRGHFNDHHQSSSHREDRKYQTQAETPPRFQKKFEEMNKHSNNQYPYKNYNNQSQNQYNNRRSERNHENKVQQQAQYPNNSHSMEKLVEATANLNLMSNQQCSNEEKPSPQYQPSEQPYPKHQNYQNQNVPEMQPFRRNNDVPKYQEPNYQRRQQPNGYVEQPQNMYPNAYMANMQGGYNNRQYGYGGRPHEFNTMRTGGPFLPGSLLGFQNAAVNEQARAMLGVAEINWKVGDRCLALYWEDNNFYEAEITGISANTVVVKFCAYGNHEEVLKSNCLPYPNQATSSAGYASRGVFPARRP</sequence>
<dbReference type="GO" id="GO:0015030">
    <property type="term" value="C:Cajal body"/>
    <property type="evidence" value="ECO:0007669"/>
    <property type="project" value="UniProtKB-SubCell"/>
</dbReference>
<feature type="region of interest" description="Disordered" evidence="14">
    <location>
        <begin position="330"/>
        <end position="412"/>
    </location>
</feature>
<evidence type="ECO:0000259" key="16">
    <source>
        <dbReference type="PROSITE" id="PS50304"/>
    </source>
</evidence>
<gene>
    <name evidence="17" type="ORF">PMACD_LOCUS7329</name>
</gene>
<comment type="subcellular location">
    <subcellularLocation>
        <location evidence="1">Nucleus speckle</location>
    </subcellularLocation>
    <subcellularLocation>
        <location evidence="2">Nucleus</location>
        <location evidence="2">Cajal body</location>
    </subcellularLocation>
</comment>
<feature type="compositionally biased region" description="Basic and acidic residues" evidence="14">
    <location>
        <begin position="446"/>
        <end position="455"/>
    </location>
</feature>
<dbReference type="Proteomes" id="UP000663880">
    <property type="component" value="Unassembled WGS sequence"/>
</dbReference>
<dbReference type="GO" id="GO:0006397">
    <property type="term" value="P:mRNA processing"/>
    <property type="evidence" value="ECO:0007669"/>
    <property type="project" value="UniProtKB-KW"/>
</dbReference>
<evidence type="ECO:0000256" key="12">
    <source>
        <dbReference type="ARBA" id="ARBA00041083"/>
    </source>
</evidence>
<feature type="compositionally biased region" description="Low complexity" evidence="14">
    <location>
        <begin position="494"/>
        <end position="506"/>
    </location>
</feature>
<keyword evidence="18" id="KW-1185">Reference proteome</keyword>
<dbReference type="GO" id="GO:0008380">
    <property type="term" value="P:RNA splicing"/>
    <property type="evidence" value="ECO:0007669"/>
    <property type="project" value="UniProtKB-KW"/>
</dbReference>
<dbReference type="SUPFAM" id="SSF46934">
    <property type="entry name" value="UBA-like"/>
    <property type="match status" value="1"/>
</dbReference>
<dbReference type="Pfam" id="PF08585">
    <property type="entry name" value="RMI1_N_C"/>
    <property type="match status" value="1"/>
</dbReference>
<feature type="domain" description="UBA" evidence="15">
    <location>
        <begin position="237"/>
        <end position="277"/>
    </location>
</feature>
<dbReference type="InterPro" id="IPR042470">
    <property type="entry name" value="RMI1_N_C_sf"/>
</dbReference>
<dbReference type="PROSITE" id="PS50030">
    <property type="entry name" value="UBA"/>
    <property type="match status" value="1"/>
</dbReference>
<keyword evidence="8" id="KW-0508">mRNA splicing</keyword>
<dbReference type="InterPro" id="IPR010304">
    <property type="entry name" value="SMN_Tudor"/>
</dbReference>
<feature type="compositionally biased region" description="Basic and acidic residues" evidence="14">
    <location>
        <begin position="373"/>
        <end position="405"/>
    </location>
</feature>
<dbReference type="CDD" id="cd14297">
    <property type="entry name" value="UBA2_spUBP14_like"/>
    <property type="match status" value="1"/>
</dbReference>
<dbReference type="Pfam" id="PF06003">
    <property type="entry name" value="SMN_Tudor"/>
    <property type="match status" value="1"/>
</dbReference>
<dbReference type="GO" id="GO:0005681">
    <property type="term" value="C:spliceosomal complex"/>
    <property type="evidence" value="ECO:0007669"/>
    <property type="project" value="UniProtKB-KW"/>
</dbReference>
<evidence type="ECO:0000256" key="8">
    <source>
        <dbReference type="ARBA" id="ARBA00023187"/>
    </source>
</evidence>
<evidence type="ECO:0000256" key="13">
    <source>
        <dbReference type="ARBA" id="ARBA00042567"/>
    </source>
</evidence>
<evidence type="ECO:0000313" key="17">
    <source>
        <dbReference type="EMBL" id="CAF4854188.1"/>
    </source>
</evidence>
<accession>A0A821S867</accession>
<keyword evidence="6" id="KW-0747">Spliceosome</keyword>
<dbReference type="OrthoDB" id="434939at2759"/>
<evidence type="ECO:0000256" key="7">
    <source>
        <dbReference type="ARBA" id="ARBA00022853"/>
    </source>
</evidence>
<keyword evidence="7" id="KW-0156">Chromatin regulator</keyword>
<protein>
    <recommendedName>
        <fullName evidence="12">Survival of motor neuron-related-splicing factor 30</fullName>
    </recommendedName>
    <alternativeName>
        <fullName evidence="13">Survival motor neuron domain-containing protein 1</fullName>
    </alternativeName>
    <alternativeName>
        <fullName evidence="4">Tudor domain-containing protein 3</fullName>
    </alternativeName>
</protein>
<comment type="function">
    <text evidence="11">Involved in spliceosome assembly.</text>
</comment>
<dbReference type="Gene3D" id="2.30.30.140">
    <property type="match status" value="1"/>
</dbReference>
<dbReference type="SMART" id="SM01161">
    <property type="entry name" value="DUF1767"/>
    <property type="match status" value="1"/>
</dbReference>
<keyword evidence="5" id="KW-0507">mRNA processing</keyword>
<dbReference type="Gene3D" id="2.40.50.770">
    <property type="entry name" value="RecQ-mediated genome instability protein Rmi1, C-terminal domain"/>
    <property type="match status" value="1"/>
</dbReference>
<dbReference type="SUPFAM" id="SSF63748">
    <property type="entry name" value="Tudor/PWWP/MBT"/>
    <property type="match status" value="1"/>
</dbReference>
<evidence type="ECO:0000256" key="4">
    <source>
        <dbReference type="ARBA" id="ARBA00013421"/>
    </source>
</evidence>
<feature type="compositionally biased region" description="Basic and acidic residues" evidence="14">
    <location>
        <begin position="330"/>
        <end position="341"/>
    </location>
</feature>
<feature type="compositionally biased region" description="Basic and acidic residues" evidence="14">
    <location>
        <begin position="348"/>
        <end position="363"/>
    </location>
</feature>
<proteinExistence type="inferred from homology"/>
<evidence type="ECO:0000256" key="3">
    <source>
        <dbReference type="ARBA" id="ARBA00005371"/>
    </source>
</evidence>
<dbReference type="InterPro" id="IPR009060">
    <property type="entry name" value="UBA-like_sf"/>
</dbReference>
<evidence type="ECO:0000256" key="1">
    <source>
        <dbReference type="ARBA" id="ARBA00004324"/>
    </source>
</evidence>
<dbReference type="Pfam" id="PF00627">
    <property type="entry name" value="UBA"/>
    <property type="match status" value="1"/>
</dbReference>
<dbReference type="InterPro" id="IPR013894">
    <property type="entry name" value="RMI1_OB"/>
</dbReference>
<feature type="region of interest" description="Disordered" evidence="14">
    <location>
        <begin position="273"/>
        <end position="314"/>
    </location>
</feature>
<dbReference type="GO" id="GO:0005737">
    <property type="term" value="C:cytoplasm"/>
    <property type="evidence" value="ECO:0007669"/>
    <property type="project" value="InterPro"/>
</dbReference>
<evidence type="ECO:0000256" key="10">
    <source>
        <dbReference type="ARBA" id="ARBA00035105"/>
    </source>
</evidence>
<comment type="similarity">
    <text evidence="3">Belongs to the SMN family.</text>
</comment>
<feature type="region of interest" description="Disordered" evidence="14">
    <location>
        <begin position="486"/>
        <end position="544"/>
    </location>
</feature>
<dbReference type="GO" id="GO:0006325">
    <property type="term" value="P:chromatin organization"/>
    <property type="evidence" value="ECO:0007669"/>
    <property type="project" value="UniProtKB-KW"/>
</dbReference>
<evidence type="ECO:0000313" key="18">
    <source>
        <dbReference type="Proteomes" id="UP000663880"/>
    </source>
</evidence>
<feature type="domain" description="Tudor" evidence="16">
    <location>
        <begin position="614"/>
        <end position="672"/>
    </location>
</feature>
<name>A0A821S867_9NEOP</name>
<feature type="compositionally biased region" description="Basic and acidic residues" evidence="14">
    <location>
        <begin position="273"/>
        <end position="295"/>
    </location>
</feature>
<dbReference type="Gene3D" id="1.10.8.10">
    <property type="entry name" value="DNA helicase RuvA subunit, C-terminal domain"/>
    <property type="match status" value="1"/>
</dbReference>
<dbReference type="PANTHER" id="PTHR13681">
    <property type="entry name" value="SURVIVAL OF MOTOR NEURON-RELATED-SPLICING FACTOR 30-RELATED"/>
    <property type="match status" value="1"/>
</dbReference>
<reference evidence="17" key="1">
    <citation type="submission" date="2021-02" db="EMBL/GenBank/DDBJ databases">
        <authorList>
            <person name="Steward A R."/>
        </authorList>
    </citation>
    <scope>NUCLEOTIDE SEQUENCE</scope>
</reference>
<dbReference type="InterPro" id="IPR002999">
    <property type="entry name" value="Tudor"/>
</dbReference>
<feature type="compositionally biased region" description="Polar residues" evidence="14">
    <location>
        <begin position="533"/>
        <end position="544"/>
    </location>
</feature>
<evidence type="ECO:0000256" key="11">
    <source>
        <dbReference type="ARBA" id="ARBA00037618"/>
    </source>
</evidence>
<dbReference type="PANTHER" id="PTHR13681:SF24">
    <property type="entry name" value="TUDOR DOMAIN-CONTAINING PROTEIN 3"/>
    <property type="match status" value="1"/>
</dbReference>